<name>A0A6I4P657_9MICO</name>
<accession>A0A6I4P657</accession>
<dbReference type="EMBL" id="WSTA01000046">
    <property type="protein sequence ID" value="MWB99044.1"/>
    <property type="molecule type" value="Genomic_DNA"/>
</dbReference>
<feature type="region of interest" description="Disordered" evidence="1">
    <location>
        <begin position="1"/>
        <end position="32"/>
    </location>
</feature>
<sequence length="321" mass="32804">MEPVYRVTSLPGDAPREPGAYAPGPDGAPSAASAERSGIERMLDRVLEVQRPVVLAHLRSIRRHAPGANPAQLVRILERRYLAAVTTGGAAVGATAVIPGIGTATTLALSGVETAGFLEATALFGQSVAEVHGIAITEPDRARALVTALLLGKEGSDLVQQFASQSVGVGIARSAYWGELITSTLPKAIAGTAADSLKRTFIKRFAAAGGAGWLGKALPFGVGAVIGGVGNQVLGRRVLATARTAFGTPPDIVPAVIEPGDSPTVFERAGRLSVRLGRTFGGVADRARSLAPGRRGAAAGEVAEASAPEADPQETVKPPHD</sequence>
<organism evidence="2 3">
    <name type="scientific">Agromyces seonyuensis</name>
    <dbReference type="NCBI Taxonomy" id="2662446"/>
    <lineage>
        <taxon>Bacteria</taxon>
        <taxon>Bacillati</taxon>
        <taxon>Actinomycetota</taxon>
        <taxon>Actinomycetes</taxon>
        <taxon>Micrococcales</taxon>
        <taxon>Microbacteriaceae</taxon>
        <taxon>Agromyces</taxon>
    </lineage>
</organism>
<evidence type="ECO:0000256" key="1">
    <source>
        <dbReference type="SAM" id="MobiDB-lite"/>
    </source>
</evidence>
<protein>
    <recommendedName>
        <fullName evidence="4">EcsC family protein</fullName>
    </recommendedName>
</protein>
<feature type="compositionally biased region" description="Low complexity" evidence="1">
    <location>
        <begin position="18"/>
        <end position="32"/>
    </location>
</feature>
<evidence type="ECO:0008006" key="4">
    <source>
        <dbReference type="Google" id="ProtNLM"/>
    </source>
</evidence>
<feature type="region of interest" description="Disordered" evidence="1">
    <location>
        <begin position="287"/>
        <end position="321"/>
    </location>
</feature>
<dbReference type="AlphaFoldDB" id="A0A6I4P657"/>
<evidence type="ECO:0000313" key="2">
    <source>
        <dbReference type="EMBL" id="MWB99044.1"/>
    </source>
</evidence>
<feature type="compositionally biased region" description="Low complexity" evidence="1">
    <location>
        <begin position="289"/>
        <end position="310"/>
    </location>
</feature>
<dbReference type="Proteomes" id="UP000438182">
    <property type="component" value="Unassembled WGS sequence"/>
</dbReference>
<evidence type="ECO:0000313" key="3">
    <source>
        <dbReference type="Proteomes" id="UP000438182"/>
    </source>
</evidence>
<proteinExistence type="predicted"/>
<keyword evidence="3" id="KW-1185">Reference proteome</keyword>
<comment type="caution">
    <text evidence="2">The sequence shown here is derived from an EMBL/GenBank/DDBJ whole genome shotgun (WGS) entry which is preliminary data.</text>
</comment>
<dbReference type="RefSeq" id="WP_160424925.1">
    <property type="nucleotide sequence ID" value="NZ_WSTA01000046.1"/>
</dbReference>
<gene>
    <name evidence="2" type="ORF">GB864_10860</name>
</gene>
<reference evidence="2 3" key="1">
    <citation type="submission" date="2019-12" db="EMBL/GenBank/DDBJ databases">
        <authorList>
            <person name="Kim Y.S."/>
        </authorList>
    </citation>
    <scope>NUCLEOTIDE SEQUENCE [LARGE SCALE GENOMIC DNA]</scope>
    <source>
        <strain evidence="2 3">MMS17-SY077</strain>
    </source>
</reference>